<comment type="similarity">
    <text evidence="1">Belongs to the V-ATPase E subunit family.</text>
</comment>
<sequence>MCRREFGPLVLTEEAPADGKSSPAQVGSTGPFAGPVWYNSLYWTNFPPLNCFDERQWAQHQDSDFFAGLSELNSDGRLAEQYVTFGAAREDLCQNARMPKASRVLKAEVMQYDGVRDLNWHFPLQSYIPKRGNHTPYEVQSRRFHDNGVINFGLNAEEFSDSVMPVSDLDACITTNDYTGYPGMGYFFTLLRIGGWPYRISKIGTFDGLGEGGRTELNIGMSGYGEQVLWQLLEGGPTHAPTGSEGQMEIQGCQRTGCRYWCQLYDLDWLGPKKDESLAYDPEIPPEKGYVWFRVVDSTVLPSTGKKAVRIQLLEDGIVPAWMDLHFLQVWVGDVPLGYLNEATADVDFDGDFGRVKVFRTLEVVGTPKRLHDMASKNQAAIPMLILMHDFILAEARDKAADICKKGEEEFSIEVHKLITDQKEKVRQAFERKTKSVETNYAIAKSMAINKQRLEKIKARQEVVGKVGEEVKAQLSSEMAKQLPCAAGALICQMQHDVAMGD</sequence>
<keyword evidence="2" id="KW-0813">Transport</keyword>
<dbReference type="Gene3D" id="6.10.250.1620">
    <property type="match status" value="1"/>
</dbReference>
<dbReference type="OrthoDB" id="406090at2759"/>
<evidence type="ECO:0000256" key="2">
    <source>
        <dbReference type="ARBA" id="ARBA00022448"/>
    </source>
</evidence>
<dbReference type="EMBL" id="CAJNNV010025205">
    <property type="protein sequence ID" value="CAE8613129.1"/>
    <property type="molecule type" value="Genomic_DNA"/>
</dbReference>
<gene>
    <name evidence="4" type="ORF">PGLA1383_LOCUS30909</name>
</gene>
<protein>
    <submittedName>
        <fullName evidence="4">Uncharacterized protein</fullName>
    </submittedName>
</protein>
<accession>A0A813FKY1</accession>
<dbReference type="GO" id="GO:0046961">
    <property type="term" value="F:proton-transporting ATPase activity, rotational mechanism"/>
    <property type="evidence" value="ECO:0007669"/>
    <property type="project" value="InterPro"/>
</dbReference>
<keyword evidence="3" id="KW-0406">Ion transport</keyword>
<dbReference type="PANTHER" id="PTHR45715">
    <property type="entry name" value="ATPASE H+-TRANSPORTING V1 SUBUNIT E1A-RELATED"/>
    <property type="match status" value="1"/>
</dbReference>
<dbReference type="GO" id="GO:0033178">
    <property type="term" value="C:proton-transporting two-sector ATPase complex, catalytic domain"/>
    <property type="evidence" value="ECO:0007669"/>
    <property type="project" value="InterPro"/>
</dbReference>
<proteinExistence type="inferred from homology"/>
<dbReference type="Pfam" id="PF01991">
    <property type="entry name" value="vATP-synt_E"/>
    <property type="match status" value="1"/>
</dbReference>
<evidence type="ECO:0000313" key="5">
    <source>
        <dbReference type="Proteomes" id="UP000654075"/>
    </source>
</evidence>
<dbReference type="Proteomes" id="UP000654075">
    <property type="component" value="Unassembled WGS sequence"/>
</dbReference>
<name>A0A813FKY1_POLGL</name>
<keyword evidence="5" id="KW-1185">Reference proteome</keyword>
<dbReference type="OMA" id="NGHHELN"/>
<dbReference type="AlphaFoldDB" id="A0A813FKY1"/>
<reference evidence="4" key="1">
    <citation type="submission" date="2021-02" db="EMBL/GenBank/DDBJ databases">
        <authorList>
            <person name="Dougan E. K."/>
            <person name="Rhodes N."/>
            <person name="Thang M."/>
            <person name="Chan C."/>
        </authorList>
    </citation>
    <scope>NUCLEOTIDE SEQUENCE</scope>
</reference>
<organism evidence="4 5">
    <name type="scientific">Polarella glacialis</name>
    <name type="common">Dinoflagellate</name>
    <dbReference type="NCBI Taxonomy" id="89957"/>
    <lineage>
        <taxon>Eukaryota</taxon>
        <taxon>Sar</taxon>
        <taxon>Alveolata</taxon>
        <taxon>Dinophyceae</taxon>
        <taxon>Suessiales</taxon>
        <taxon>Suessiaceae</taxon>
        <taxon>Polarella</taxon>
    </lineage>
</organism>
<comment type="caution">
    <text evidence="4">The sequence shown here is derived from an EMBL/GenBank/DDBJ whole genome shotgun (WGS) entry which is preliminary data.</text>
</comment>
<evidence type="ECO:0000313" key="4">
    <source>
        <dbReference type="EMBL" id="CAE8613129.1"/>
    </source>
</evidence>
<evidence type="ECO:0000256" key="3">
    <source>
        <dbReference type="ARBA" id="ARBA00023065"/>
    </source>
</evidence>
<evidence type="ECO:0000256" key="1">
    <source>
        <dbReference type="ARBA" id="ARBA00005901"/>
    </source>
</evidence>
<dbReference type="InterPro" id="IPR002842">
    <property type="entry name" value="ATPase_V1_Esu"/>
</dbReference>